<dbReference type="KEGG" id="hdh:G5B40_16370"/>
<name>A0A7L5BYQ1_9RHOB</name>
<dbReference type="RefSeq" id="WP_165100756.1">
    <property type="nucleotide sequence ID" value="NZ_CP049056.1"/>
</dbReference>
<accession>A0A7L5BYQ1</accession>
<dbReference type="Proteomes" id="UP000503336">
    <property type="component" value="Chromosome"/>
</dbReference>
<evidence type="ECO:0000313" key="1">
    <source>
        <dbReference type="EMBL" id="QIE56872.1"/>
    </source>
</evidence>
<reference evidence="1 2" key="1">
    <citation type="submission" date="2020-02" db="EMBL/GenBank/DDBJ databases">
        <title>complete genome sequence of Rhodobacteraceae bacterium.</title>
        <authorList>
            <person name="Park J."/>
            <person name="Kim Y.-S."/>
            <person name="Kim K.-H."/>
        </authorList>
    </citation>
    <scope>NUCLEOTIDE SEQUENCE [LARGE SCALE GENOMIC DNA]</scope>
    <source>
        <strain evidence="1 2">RR4-56</strain>
    </source>
</reference>
<dbReference type="AlphaFoldDB" id="A0A7L5BYQ1"/>
<dbReference type="EMBL" id="CP049056">
    <property type="protein sequence ID" value="QIE56872.1"/>
    <property type="molecule type" value="Genomic_DNA"/>
</dbReference>
<keyword evidence="2" id="KW-1185">Reference proteome</keyword>
<organism evidence="1 2">
    <name type="scientific">Pikeienuella piscinae</name>
    <dbReference type="NCBI Taxonomy" id="2748098"/>
    <lineage>
        <taxon>Bacteria</taxon>
        <taxon>Pseudomonadati</taxon>
        <taxon>Pseudomonadota</taxon>
        <taxon>Alphaproteobacteria</taxon>
        <taxon>Rhodobacterales</taxon>
        <taxon>Paracoccaceae</taxon>
        <taxon>Pikeienuella</taxon>
    </lineage>
</organism>
<evidence type="ECO:0000313" key="2">
    <source>
        <dbReference type="Proteomes" id="UP000503336"/>
    </source>
</evidence>
<evidence type="ECO:0008006" key="3">
    <source>
        <dbReference type="Google" id="ProtNLM"/>
    </source>
</evidence>
<sequence>MAACDETYYWKFGAAFLDSIRSTGGFDHVHLHLYWPSDRVIADLDVRARDMALTWTVDRNDVPSDAASSIIYMAATRFVVAHFIVERGCSVFITDIDSIANRPIWPAVEDASSGGVGLYFRPEMRKPWRKVLASGVIIHPTIRGRHFAHVMARSTLMALADAPAYHVDQTLLYYASRRCAAQYFQVPRILSDYEFRPDSVIWTAKGPTRKQSAAFRIAQDRARASRQAA</sequence>
<protein>
    <recommendedName>
        <fullName evidence="3">Nucleotide-diphospho-sugar transferase domain-containing protein</fullName>
    </recommendedName>
</protein>
<gene>
    <name evidence="1" type="ORF">G5B40_16370</name>
</gene>
<proteinExistence type="predicted"/>